<keyword evidence="1" id="KW-1133">Transmembrane helix</keyword>
<keyword evidence="1" id="KW-0812">Transmembrane</keyword>
<sequence length="200" mass="22746">MYEKDDDPDTELHGKQVLIAVSLFIFLNAFLSEAKLEMKIEMSKKEGICGKYVQDPGHPDLGITHAFLTTKLPGTDNDHSSENVIGIIAVTNVHNREMVSQIEYRYDYNLVLNLFGAIQNTEAYKGSFKHDGHLHIKKIKLLQDGKELDVFGFDNSECIEDSYPDNMIADHGLYTLEKKGVAKWVRVYFEPQEGEHIVLN</sequence>
<organism evidence="3">
    <name type="scientific">Caenorhabditis brenneri</name>
    <name type="common">Nematode worm</name>
    <dbReference type="NCBI Taxonomy" id="135651"/>
    <lineage>
        <taxon>Eukaryota</taxon>
        <taxon>Metazoa</taxon>
        <taxon>Ecdysozoa</taxon>
        <taxon>Nematoda</taxon>
        <taxon>Chromadorea</taxon>
        <taxon>Rhabditida</taxon>
        <taxon>Rhabditina</taxon>
        <taxon>Rhabditomorpha</taxon>
        <taxon>Rhabditoidea</taxon>
        <taxon>Rhabditidae</taxon>
        <taxon>Peloderinae</taxon>
        <taxon>Caenorhabditis</taxon>
    </lineage>
</organism>
<dbReference type="HOGENOM" id="CLU_091819_0_0_1"/>
<keyword evidence="3" id="KW-1185">Reference proteome</keyword>
<reference evidence="3" key="1">
    <citation type="submission" date="2011-07" db="EMBL/GenBank/DDBJ databases">
        <authorList>
            <consortium name="Caenorhabditis brenneri Sequencing and Analysis Consortium"/>
            <person name="Wilson R.K."/>
        </authorList>
    </citation>
    <scope>NUCLEOTIDE SEQUENCE [LARGE SCALE GENOMIC DNA]</scope>
    <source>
        <strain evidence="3">PB2801</strain>
    </source>
</reference>
<evidence type="ECO:0000256" key="1">
    <source>
        <dbReference type="SAM" id="Phobius"/>
    </source>
</evidence>
<accession>G0NEW7</accession>
<name>G0NEW7_CAEBE</name>
<feature type="transmembrane region" description="Helical" evidence="1">
    <location>
        <begin position="12"/>
        <end position="31"/>
    </location>
</feature>
<protein>
    <submittedName>
        <fullName evidence="2">Uncharacterized protein</fullName>
    </submittedName>
</protein>
<dbReference type="InParanoid" id="G0NEW7"/>
<evidence type="ECO:0000313" key="3">
    <source>
        <dbReference type="Proteomes" id="UP000008068"/>
    </source>
</evidence>
<dbReference type="AlphaFoldDB" id="G0NEW7"/>
<dbReference type="Proteomes" id="UP000008068">
    <property type="component" value="Unassembled WGS sequence"/>
</dbReference>
<dbReference type="OrthoDB" id="5800190at2759"/>
<dbReference type="EMBL" id="GL379874">
    <property type="protein sequence ID" value="EGT59062.1"/>
    <property type="molecule type" value="Genomic_DNA"/>
</dbReference>
<evidence type="ECO:0000313" key="2">
    <source>
        <dbReference type="EMBL" id="EGT59062.1"/>
    </source>
</evidence>
<dbReference type="eggNOG" id="ENOG502TIHQ">
    <property type="taxonomic scope" value="Eukaryota"/>
</dbReference>
<gene>
    <name evidence="2" type="ORF">CAEBREN_30573</name>
</gene>
<keyword evidence="1" id="KW-0472">Membrane</keyword>
<proteinExistence type="predicted"/>